<evidence type="ECO:0000313" key="1">
    <source>
        <dbReference type="EMBL" id="CAL1400337.1"/>
    </source>
</evidence>
<organism evidence="1 2">
    <name type="scientific">Linum trigynum</name>
    <dbReference type="NCBI Taxonomy" id="586398"/>
    <lineage>
        <taxon>Eukaryota</taxon>
        <taxon>Viridiplantae</taxon>
        <taxon>Streptophyta</taxon>
        <taxon>Embryophyta</taxon>
        <taxon>Tracheophyta</taxon>
        <taxon>Spermatophyta</taxon>
        <taxon>Magnoliopsida</taxon>
        <taxon>eudicotyledons</taxon>
        <taxon>Gunneridae</taxon>
        <taxon>Pentapetalae</taxon>
        <taxon>rosids</taxon>
        <taxon>fabids</taxon>
        <taxon>Malpighiales</taxon>
        <taxon>Linaceae</taxon>
        <taxon>Linum</taxon>
    </lineage>
</organism>
<protein>
    <submittedName>
        <fullName evidence="1">Uncharacterized protein</fullName>
    </submittedName>
</protein>
<name>A0AAV2FQP1_9ROSI</name>
<evidence type="ECO:0000313" key="2">
    <source>
        <dbReference type="Proteomes" id="UP001497516"/>
    </source>
</evidence>
<reference evidence="1 2" key="1">
    <citation type="submission" date="2024-04" db="EMBL/GenBank/DDBJ databases">
        <authorList>
            <person name="Fracassetti M."/>
        </authorList>
    </citation>
    <scope>NUCLEOTIDE SEQUENCE [LARGE SCALE GENOMIC DNA]</scope>
</reference>
<dbReference type="AlphaFoldDB" id="A0AAV2FQP1"/>
<sequence length="133" mass="14967">MGGLKLDIVDGIRIFAPKTLKDAVNLARARDEQIARRAVLLDSKTDRRWIMPRIRVPSQDLPSTPTSNLAIGRRRSLRVSQITRQDSLIPVHDHQGQNVSVMRRCTVVDNKVSALIVTHRIPPLTATRVENYG</sequence>
<dbReference type="EMBL" id="OZ034820">
    <property type="protein sequence ID" value="CAL1400337.1"/>
    <property type="molecule type" value="Genomic_DNA"/>
</dbReference>
<gene>
    <name evidence="1" type="ORF">LTRI10_LOCUS40472</name>
</gene>
<dbReference type="Proteomes" id="UP001497516">
    <property type="component" value="Chromosome 7"/>
</dbReference>
<accession>A0AAV2FQP1</accession>
<keyword evidence="2" id="KW-1185">Reference proteome</keyword>
<proteinExistence type="predicted"/>